<comment type="catalytic activity">
    <reaction evidence="15">
        <text>a di-trans,poly-cis-dolichyl beta-D-mannosyl phosphate + L-seryl-[protein] = 3-O-(alpha-D-mannosyl)-L-seryl-[protein] + a di-trans,poly-cis-dolichyl phosphate + H(+)</text>
        <dbReference type="Rhea" id="RHEA:17377"/>
        <dbReference type="Rhea" id="RHEA-COMP:9863"/>
        <dbReference type="Rhea" id="RHEA-COMP:13546"/>
        <dbReference type="Rhea" id="RHEA-COMP:19498"/>
        <dbReference type="Rhea" id="RHEA-COMP:19501"/>
        <dbReference type="ChEBI" id="CHEBI:15378"/>
        <dbReference type="ChEBI" id="CHEBI:29999"/>
        <dbReference type="ChEBI" id="CHEBI:57683"/>
        <dbReference type="ChEBI" id="CHEBI:58211"/>
        <dbReference type="ChEBI" id="CHEBI:137321"/>
        <dbReference type="EC" id="2.4.1.109"/>
    </reaction>
</comment>
<dbReference type="KEGG" id="tpal:117649198"/>
<dbReference type="GeneID" id="117649198"/>
<dbReference type="Pfam" id="PF08409">
    <property type="entry name" value="TMTC_DUF1736"/>
    <property type="match status" value="1"/>
</dbReference>
<dbReference type="OrthoDB" id="1658288at2759"/>
<keyword evidence="8 18" id="KW-0812">Transmembrane</keyword>
<evidence type="ECO:0000256" key="15">
    <source>
        <dbReference type="ARBA" id="ARBA00045102"/>
    </source>
</evidence>
<dbReference type="GO" id="GO:0004169">
    <property type="term" value="F:dolichyl-phosphate-mannose-protein mannosyltransferase activity"/>
    <property type="evidence" value="ECO:0007669"/>
    <property type="project" value="UniProtKB-EC"/>
</dbReference>
<evidence type="ECO:0000256" key="11">
    <source>
        <dbReference type="ARBA" id="ARBA00022824"/>
    </source>
</evidence>
<keyword evidence="7" id="KW-0808">Transferase</keyword>
<dbReference type="Pfam" id="PF13414">
    <property type="entry name" value="TPR_11"/>
    <property type="match status" value="1"/>
</dbReference>
<dbReference type="Pfam" id="PF13181">
    <property type="entry name" value="TPR_8"/>
    <property type="match status" value="1"/>
</dbReference>
<dbReference type="Gene3D" id="1.25.40.10">
    <property type="entry name" value="Tetratricopeptide repeat domain"/>
    <property type="match status" value="1"/>
</dbReference>
<feature type="transmembrane region" description="Helical" evidence="18">
    <location>
        <begin position="521"/>
        <end position="540"/>
    </location>
</feature>
<dbReference type="GO" id="GO:0005789">
    <property type="term" value="C:endoplasmic reticulum membrane"/>
    <property type="evidence" value="ECO:0007669"/>
    <property type="project" value="TreeGrafter"/>
</dbReference>
<evidence type="ECO:0000256" key="16">
    <source>
        <dbReference type="PROSITE-ProRule" id="PRU00339"/>
    </source>
</evidence>
<feature type="repeat" description="TPR" evidence="16">
    <location>
        <begin position="596"/>
        <end position="629"/>
    </location>
</feature>
<keyword evidence="11" id="KW-0256">Endoplasmic reticulum</keyword>
<comment type="function">
    <text evidence="1">Transfers mannosyl residues to the hydroxyl group of serine or threonine residues.</text>
</comment>
<evidence type="ECO:0000256" key="9">
    <source>
        <dbReference type="ARBA" id="ARBA00022737"/>
    </source>
</evidence>
<feature type="repeat" description="TPR" evidence="16">
    <location>
        <begin position="562"/>
        <end position="595"/>
    </location>
</feature>
<name>A0A6P8ZA77_THRPL</name>
<dbReference type="InterPro" id="IPR011990">
    <property type="entry name" value="TPR-like_helical_dom_sf"/>
</dbReference>
<evidence type="ECO:0000256" key="10">
    <source>
        <dbReference type="ARBA" id="ARBA00022803"/>
    </source>
</evidence>
<evidence type="ECO:0000259" key="19">
    <source>
        <dbReference type="Pfam" id="PF08409"/>
    </source>
</evidence>
<comment type="subcellular location">
    <subcellularLocation>
        <location evidence="3">Endoplasmic reticulum</location>
    </subcellularLocation>
    <subcellularLocation>
        <location evidence="2">Membrane</location>
        <topology evidence="2">Multi-pass membrane protein</topology>
    </subcellularLocation>
</comment>
<dbReference type="InterPro" id="IPR019734">
    <property type="entry name" value="TPR_rpt"/>
</dbReference>
<dbReference type="PANTHER" id="PTHR44216">
    <property type="entry name" value="PROTEIN O-MANNOSYL-TRANSFERASE TMTC2"/>
    <property type="match status" value="1"/>
</dbReference>
<dbReference type="Proteomes" id="UP000515158">
    <property type="component" value="Unplaced"/>
</dbReference>
<evidence type="ECO:0000256" key="7">
    <source>
        <dbReference type="ARBA" id="ARBA00022679"/>
    </source>
</evidence>
<comment type="similarity">
    <text evidence="5">Belongs to the TMTC family.</text>
</comment>
<reference evidence="21" key="1">
    <citation type="submission" date="2025-08" db="UniProtKB">
        <authorList>
            <consortium name="RefSeq"/>
        </authorList>
    </citation>
    <scope>IDENTIFICATION</scope>
    <source>
        <tissue evidence="21">Total insect</tissue>
    </source>
</reference>
<keyword evidence="10 16" id="KW-0802">TPR repeat</keyword>
<dbReference type="PANTHER" id="PTHR44216:SF3">
    <property type="entry name" value="PROTEIN O-MANNOSYL-TRANSFERASE TMTC2"/>
    <property type="match status" value="1"/>
</dbReference>
<comment type="pathway">
    <text evidence="4">Protein modification; protein glycosylation.</text>
</comment>
<feature type="transmembrane region" description="Helical" evidence="18">
    <location>
        <begin position="376"/>
        <end position="396"/>
    </location>
</feature>
<keyword evidence="20" id="KW-1185">Reference proteome</keyword>
<evidence type="ECO:0000256" key="3">
    <source>
        <dbReference type="ARBA" id="ARBA00004240"/>
    </source>
</evidence>
<dbReference type="InterPro" id="IPR052384">
    <property type="entry name" value="TMTC_O-mannosyltransferase"/>
</dbReference>
<keyword evidence="12 18" id="KW-1133">Transmembrane helix</keyword>
<keyword evidence="9" id="KW-0677">Repeat</keyword>
<feature type="transmembrane region" description="Helical" evidence="18">
    <location>
        <begin position="336"/>
        <end position="356"/>
    </location>
</feature>
<dbReference type="EC" id="2.4.1.109" evidence="6"/>
<evidence type="ECO:0000256" key="8">
    <source>
        <dbReference type="ARBA" id="ARBA00022692"/>
    </source>
</evidence>
<evidence type="ECO:0000256" key="5">
    <source>
        <dbReference type="ARBA" id="ARBA00007882"/>
    </source>
</evidence>
<dbReference type="RefSeq" id="XP_034247610.1">
    <property type="nucleotide sequence ID" value="XM_034391719.1"/>
</dbReference>
<organism evidence="21">
    <name type="scientific">Thrips palmi</name>
    <name type="common">Melon thrips</name>
    <dbReference type="NCBI Taxonomy" id="161013"/>
    <lineage>
        <taxon>Eukaryota</taxon>
        <taxon>Metazoa</taxon>
        <taxon>Ecdysozoa</taxon>
        <taxon>Arthropoda</taxon>
        <taxon>Hexapoda</taxon>
        <taxon>Insecta</taxon>
        <taxon>Pterygota</taxon>
        <taxon>Neoptera</taxon>
        <taxon>Paraneoptera</taxon>
        <taxon>Thysanoptera</taxon>
        <taxon>Terebrantia</taxon>
        <taxon>Thripoidea</taxon>
        <taxon>Thripidae</taxon>
        <taxon>Thrips</taxon>
    </lineage>
</organism>
<evidence type="ECO:0000256" key="14">
    <source>
        <dbReference type="ARBA" id="ARBA00045085"/>
    </source>
</evidence>
<evidence type="ECO:0000256" key="12">
    <source>
        <dbReference type="ARBA" id="ARBA00022989"/>
    </source>
</evidence>
<evidence type="ECO:0000256" key="18">
    <source>
        <dbReference type="SAM" id="Phobius"/>
    </source>
</evidence>
<feature type="region of interest" description="Disordered" evidence="17">
    <location>
        <begin position="1"/>
        <end position="35"/>
    </location>
</feature>
<evidence type="ECO:0000313" key="21">
    <source>
        <dbReference type="RefSeq" id="XP_034247610.1"/>
    </source>
</evidence>
<dbReference type="AlphaFoldDB" id="A0A6P8ZA77"/>
<feature type="repeat" description="TPR" evidence="16">
    <location>
        <begin position="630"/>
        <end position="663"/>
    </location>
</feature>
<evidence type="ECO:0000256" key="4">
    <source>
        <dbReference type="ARBA" id="ARBA00004922"/>
    </source>
</evidence>
<accession>A0A6P8ZA77</accession>
<dbReference type="FunCoup" id="A0A6P8ZA77">
    <property type="interactions" value="101"/>
</dbReference>
<dbReference type="UniPathway" id="UPA00378"/>
<feature type="transmembrane region" description="Helical" evidence="18">
    <location>
        <begin position="468"/>
        <end position="491"/>
    </location>
</feature>
<feature type="compositionally biased region" description="Basic residues" evidence="17">
    <location>
        <begin position="10"/>
        <end position="26"/>
    </location>
</feature>
<feature type="transmembrane region" description="Helical" evidence="18">
    <location>
        <begin position="497"/>
        <end position="514"/>
    </location>
</feature>
<comment type="catalytic activity">
    <reaction evidence="14">
        <text>a di-trans,poly-cis-dolichyl beta-D-mannosyl phosphate + L-threonyl-[protein] = 3-O-(alpha-D-mannosyl)-L-threonyl-[protein] + a di-trans,poly-cis-dolichyl phosphate + H(+)</text>
        <dbReference type="Rhea" id="RHEA:53396"/>
        <dbReference type="Rhea" id="RHEA-COMP:11060"/>
        <dbReference type="Rhea" id="RHEA-COMP:13547"/>
        <dbReference type="Rhea" id="RHEA-COMP:19498"/>
        <dbReference type="Rhea" id="RHEA-COMP:19501"/>
        <dbReference type="ChEBI" id="CHEBI:15378"/>
        <dbReference type="ChEBI" id="CHEBI:30013"/>
        <dbReference type="ChEBI" id="CHEBI:57683"/>
        <dbReference type="ChEBI" id="CHEBI:58211"/>
        <dbReference type="ChEBI" id="CHEBI:137323"/>
        <dbReference type="EC" id="2.4.1.109"/>
    </reaction>
</comment>
<dbReference type="InterPro" id="IPR013618">
    <property type="entry name" value="TMTC_DUF1736"/>
</dbReference>
<evidence type="ECO:0000256" key="2">
    <source>
        <dbReference type="ARBA" id="ARBA00004141"/>
    </source>
</evidence>
<proteinExistence type="inferred from homology"/>
<keyword evidence="13 18" id="KW-0472">Membrane</keyword>
<dbReference type="PROSITE" id="PS50005">
    <property type="entry name" value="TPR"/>
    <property type="match status" value="3"/>
</dbReference>
<sequence>MAPVEGPHGRGPHHQASRHAPPRHGATHGSGYGSAYSAARDQRTTRLAAKDGVLQDKRRVEVLVACLAFFLYWNTMQAGFVYDDSRAVLRNPDVLGTSPWSALFLNDFWGTPMSHSGSHGSYRPVTVLSLRLDALLASHVLGRGVSPVGFHLVNMALHAVASLLVLQLARRLLGRWAASVAAVLFAAHPVHCEAVAGLVGRADLLCAVFFLRAVYDYVRYVDWREMHRCTHNNVPTKLLESPAYVPSTDLVNKMLDHVLLESKGGPQGRPAGRRCAGDACAACGVRTVVLLGSAIGLTVLATLSKELGITALGVCFVYEMLVQHRRRQKKLAVEPSGLALLAGVAGSLLLARLWLMGLRVPHFAVADNPAAKDPSLLTRTLTFLHLPVVNLGLLVWPQRLSFDWSMEAVPRVASVADPRNALSAALYLCLWRLCRHTYRRLLRAARAAEDAVEDADDVGLSPRRTESVAVGLALLVLPALPATNLFFYVGFVVAERVLYVPSVGFCFLVALGAQRLCSRRAVLVQAALALTVLALAARTVTRNADWRDEEALYRSGIHVNPPKAYGNLGSVLSASNRLAEAEHAYRMALRHRPNMAEVHYNLGNLLAVMKKYDESARSYEQAIHYRPTLALAYVNLGHILARQGRVQDATEVFRKCVLIPSTGLRDPAAHESARVSALVHLAHIQVGQGRLAQAKQDLDMALQIRPAHYETGPILKLMAEVTSGLKANETTAGKVVKKVVLKKREAALTSTPGTLLNESRCVTSESRSRVLSHS</sequence>
<dbReference type="InParanoid" id="A0A6P8ZA77"/>
<evidence type="ECO:0000256" key="17">
    <source>
        <dbReference type="SAM" id="MobiDB-lite"/>
    </source>
</evidence>
<evidence type="ECO:0000313" key="20">
    <source>
        <dbReference type="Proteomes" id="UP000515158"/>
    </source>
</evidence>
<evidence type="ECO:0000256" key="1">
    <source>
        <dbReference type="ARBA" id="ARBA00003582"/>
    </source>
</evidence>
<feature type="domain" description="DUF1736" evidence="19">
    <location>
        <begin position="359"/>
        <end position="430"/>
    </location>
</feature>
<protein>
    <recommendedName>
        <fullName evidence="6">dolichyl-phosphate-mannose--protein mannosyltransferase</fullName>
        <ecNumber evidence="6">2.4.1.109</ecNumber>
    </recommendedName>
</protein>
<dbReference type="SMART" id="SM00028">
    <property type="entry name" value="TPR"/>
    <property type="match status" value="4"/>
</dbReference>
<gene>
    <name evidence="21" type="primary">LOC117649198</name>
</gene>
<evidence type="ECO:0000256" key="13">
    <source>
        <dbReference type="ARBA" id="ARBA00023136"/>
    </source>
</evidence>
<evidence type="ECO:0000256" key="6">
    <source>
        <dbReference type="ARBA" id="ARBA00012839"/>
    </source>
</evidence>
<dbReference type="SUPFAM" id="SSF48452">
    <property type="entry name" value="TPR-like"/>
    <property type="match status" value="1"/>
</dbReference>